<accession>A0A5J4NDW7</accession>
<evidence type="ECO:0000313" key="2">
    <source>
        <dbReference type="EMBL" id="KAA3673685.1"/>
    </source>
</evidence>
<dbReference type="AlphaFoldDB" id="A0A5J4NDW7"/>
<protein>
    <submittedName>
        <fullName evidence="2">Uncharacterized protein</fullName>
    </submittedName>
</protein>
<dbReference type="EMBL" id="QNGE01003721">
    <property type="protein sequence ID" value="KAA3673685.1"/>
    <property type="molecule type" value="Genomic_DNA"/>
</dbReference>
<dbReference type="Proteomes" id="UP000324629">
    <property type="component" value="Unassembled WGS sequence"/>
</dbReference>
<feature type="region of interest" description="Disordered" evidence="1">
    <location>
        <begin position="330"/>
        <end position="350"/>
    </location>
</feature>
<evidence type="ECO:0000313" key="3">
    <source>
        <dbReference type="Proteomes" id="UP000324629"/>
    </source>
</evidence>
<evidence type="ECO:0000256" key="1">
    <source>
        <dbReference type="SAM" id="MobiDB-lite"/>
    </source>
</evidence>
<comment type="caution">
    <text evidence="2">The sequence shown here is derived from an EMBL/GenBank/DDBJ whole genome shotgun (WGS) entry which is preliminary data.</text>
</comment>
<gene>
    <name evidence="2" type="ORF">DEA37_0006955</name>
</gene>
<proteinExistence type="predicted"/>
<name>A0A5J4NDW7_9TREM</name>
<reference evidence="2 3" key="1">
    <citation type="journal article" date="2019" name="Gigascience">
        <title>Whole-genome sequence of the oriental lung fluke Paragonimus westermani.</title>
        <authorList>
            <person name="Oey H."/>
            <person name="Zakrzewski M."/>
            <person name="Narain K."/>
            <person name="Devi K.R."/>
            <person name="Agatsuma T."/>
            <person name="Nawaratna S."/>
            <person name="Gobert G.N."/>
            <person name="Jones M.K."/>
            <person name="Ragan M.A."/>
            <person name="McManus D.P."/>
            <person name="Krause L."/>
        </authorList>
    </citation>
    <scope>NUCLEOTIDE SEQUENCE [LARGE SCALE GENOMIC DNA]</scope>
    <source>
        <strain evidence="2 3">IND2009</strain>
    </source>
</reference>
<keyword evidence="3" id="KW-1185">Reference proteome</keyword>
<organism evidence="2 3">
    <name type="scientific">Paragonimus westermani</name>
    <dbReference type="NCBI Taxonomy" id="34504"/>
    <lineage>
        <taxon>Eukaryota</taxon>
        <taxon>Metazoa</taxon>
        <taxon>Spiralia</taxon>
        <taxon>Lophotrochozoa</taxon>
        <taxon>Platyhelminthes</taxon>
        <taxon>Trematoda</taxon>
        <taxon>Digenea</taxon>
        <taxon>Plagiorchiida</taxon>
        <taxon>Troglotremata</taxon>
        <taxon>Troglotrematidae</taxon>
        <taxon>Paragonimus</taxon>
    </lineage>
</organism>
<sequence>MILPGLLCRLSIDISPPIICSLRLRQHLRIAWNLQLGHSWLLISNILTKYRVKKDKGYIPFLEAALVQNLPDTARELARMLSDTYYRINLTRLFNRRTVQGTTGEKNRQAEHEHVQLVSDRVTRLYARLKRPERLIEGELSKFCGGYRRLTLYLPSCNTYELEDKCAIVKRAEPPMSTYCSSSTEFSVFIRPKTMKLSYVNNNDADRKTQTAMTSLLVPSIQPICEPIEKLENLTGTVKLRERSFVPVCSPESHLNIQCSASEELYLNLSSSRDAVNENHAPSLSDQKSEAVTSFQASALSTVECTPNTLSANHALLERESIEGDLVQHADGDCVDSEPPSVFDRKTDPGITSAWHKTTLEPIIENDFSELSSKSINANTVLSDPVKITSPLQTDFNPISETSQLTTKLAATPNDPFKGDTCHAVVNSVCELESTIDWVSTQLDAVLELGAETEHLSADHTRIPTQLACIQQLIQTMAPLGGQIRGLKQTLDTSELPVCNSLVSSGGPNVRVEVVDGPTAQEVTIDGRGDGSLRNHLRDRLELIRSLRSEKLAHCEQIVCHLEDMHNIHNTLREQLQYIQDKLALVSTQLHDPAGVLWGVQLNDRNGLSEQIESHAVLERELDHNLRRMLYEVERRASQNHMTSLQEQTADVLLELNDLIFVCQQRQNCLSQLDEHLEKIGLLVKEKLSWMEEKIQQLSDLKGALKDADGEKIGQSARSLLQAASCIKMKQPEVQELMRNIDAVTSSGSTTSILSELGVKGPVRNPARFVGLYADLRQTWNELTTGVLLNVAAELVSRLVPQHQYISFHCIDISTFYFIPQSVHLNGVLGY</sequence>